<keyword evidence="2 4" id="KW-0442">Lipid degradation</keyword>
<dbReference type="EMBL" id="CP106735">
    <property type="protein sequence ID" value="UXX77951.1"/>
    <property type="molecule type" value="Genomic_DNA"/>
</dbReference>
<feature type="domain" description="PNPLA" evidence="5">
    <location>
        <begin position="10"/>
        <end position="170"/>
    </location>
</feature>
<dbReference type="Gene3D" id="3.40.1090.10">
    <property type="entry name" value="Cytosolic phospholipase A2 catalytic domain"/>
    <property type="match status" value="2"/>
</dbReference>
<evidence type="ECO:0000313" key="7">
    <source>
        <dbReference type="Proteomes" id="UP001062165"/>
    </source>
</evidence>
<dbReference type="InterPro" id="IPR050301">
    <property type="entry name" value="NTE"/>
</dbReference>
<dbReference type="SUPFAM" id="SSF52151">
    <property type="entry name" value="FabD/lysophospholipase-like"/>
    <property type="match status" value="1"/>
</dbReference>
<name>A0ABY6CVL5_9BACT</name>
<protein>
    <submittedName>
        <fullName evidence="6">Patatin-like phospholipase family protein</fullName>
    </submittedName>
</protein>
<evidence type="ECO:0000259" key="5">
    <source>
        <dbReference type="PROSITE" id="PS51635"/>
    </source>
</evidence>
<dbReference type="InterPro" id="IPR002641">
    <property type="entry name" value="PNPLA_dom"/>
</dbReference>
<comment type="caution">
    <text evidence="4">Lacks conserved residue(s) required for the propagation of feature annotation.</text>
</comment>
<keyword evidence="7" id="KW-1185">Reference proteome</keyword>
<feature type="short sequence motif" description="DGA/G" evidence="4">
    <location>
        <begin position="157"/>
        <end position="159"/>
    </location>
</feature>
<dbReference type="RefSeq" id="WP_263049698.1">
    <property type="nucleotide sequence ID" value="NZ_CP106735.1"/>
</dbReference>
<accession>A0ABY6CVL5</accession>
<dbReference type="PANTHER" id="PTHR14226:SF76">
    <property type="entry name" value="NTE FAMILY PROTEIN RSSA"/>
    <property type="match status" value="1"/>
</dbReference>
<organism evidence="6 7">
    <name type="scientific">Reichenbachiella carrageenanivorans</name>
    <dbReference type="NCBI Taxonomy" id="2979869"/>
    <lineage>
        <taxon>Bacteria</taxon>
        <taxon>Pseudomonadati</taxon>
        <taxon>Bacteroidota</taxon>
        <taxon>Cytophagia</taxon>
        <taxon>Cytophagales</taxon>
        <taxon>Reichenbachiellaceae</taxon>
        <taxon>Reichenbachiella</taxon>
    </lineage>
</organism>
<evidence type="ECO:0000256" key="1">
    <source>
        <dbReference type="ARBA" id="ARBA00022801"/>
    </source>
</evidence>
<dbReference type="Proteomes" id="UP001062165">
    <property type="component" value="Chromosome"/>
</dbReference>
<keyword evidence="3 4" id="KW-0443">Lipid metabolism</keyword>
<gene>
    <name evidence="6" type="ORF">N7E81_11300</name>
</gene>
<evidence type="ECO:0000256" key="3">
    <source>
        <dbReference type="ARBA" id="ARBA00023098"/>
    </source>
</evidence>
<dbReference type="PANTHER" id="PTHR14226">
    <property type="entry name" value="NEUROPATHY TARGET ESTERASE/SWISS CHEESE D.MELANOGASTER"/>
    <property type="match status" value="1"/>
</dbReference>
<feature type="active site" description="Proton acceptor" evidence="4">
    <location>
        <position position="157"/>
    </location>
</feature>
<sequence length="291" mass="31526">MQSNKKTVSLVLGSGGARGLAHIGVIRWLQENDYEIKSISSCSIGSVIGGAYALGKLEILEEWMCSITKSDIVSLLDISWDGSGLFKGDKMIDTLINLIGNVKIEDLPIPYTAVAAAIDTEKEIWLNSGSLFDAIRASVSLPLFFTPVDYNGIKLIDGGVLNPVPIAPTFGDNTDLTIAVNLGGPPINITNEFTSSKAISPFQNRITGFVDSLKLKSTVVTEQSWSMYTIADKAFDAMQSTIARQKLAAYPPDIEIVIPRNICGTLDFDRSAEMIAYGYKKAKEYASEAKQ</sequence>
<proteinExistence type="predicted"/>
<feature type="active site" description="Nucleophile" evidence="4">
    <location>
        <position position="43"/>
    </location>
</feature>
<keyword evidence="1 4" id="KW-0378">Hydrolase</keyword>
<dbReference type="Pfam" id="PF01734">
    <property type="entry name" value="Patatin"/>
    <property type="match status" value="1"/>
</dbReference>
<evidence type="ECO:0000313" key="6">
    <source>
        <dbReference type="EMBL" id="UXX77951.1"/>
    </source>
</evidence>
<dbReference type="InterPro" id="IPR016035">
    <property type="entry name" value="Acyl_Trfase/lysoPLipase"/>
</dbReference>
<evidence type="ECO:0000256" key="2">
    <source>
        <dbReference type="ARBA" id="ARBA00022963"/>
    </source>
</evidence>
<evidence type="ECO:0000256" key="4">
    <source>
        <dbReference type="PROSITE-ProRule" id="PRU01161"/>
    </source>
</evidence>
<dbReference type="PROSITE" id="PS51635">
    <property type="entry name" value="PNPLA"/>
    <property type="match status" value="1"/>
</dbReference>
<reference evidence="6" key="1">
    <citation type="submission" date="2022-10" db="EMBL/GenBank/DDBJ databases">
        <title>Comparative genomics and taxonomic characterization of three novel marine species of genus Reichenbachiella exhibiting antioxidant and polysaccharide degradation activities.</title>
        <authorList>
            <person name="Muhammad N."/>
            <person name="Lee Y.-J."/>
            <person name="Ko J."/>
            <person name="Kim S.-G."/>
        </authorList>
    </citation>
    <scope>NUCLEOTIDE SEQUENCE</scope>
    <source>
        <strain evidence="6">Wsw4-B4</strain>
    </source>
</reference>